<reference evidence="1" key="1">
    <citation type="journal article" date="2021" name="Proc. Natl. Acad. Sci. U.S.A.">
        <title>A Catalog of Tens of Thousands of Viruses from Human Metagenomes Reveals Hidden Associations with Chronic Diseases.</title>
        <authorList>
            <person name="Tisza M.J."/>
            <person name="Buck C.B."/>
        </authorList>
    </citation>
    <scope>NUCLEOTIDE SEQUENCE</scope>
    <source>
        <strain evidence="1">CtoiA13</strain>
    </source>
</reference>
<dbReference type="EMBL" id="BK015765">
    <property type="protein sequence ID" value="DAE24021.1"/>
    <property type="molecule type" value="Genomic_DNA"/>
</dbReference>
<evidence type="ECO:0000313" key="1">
    <source>
        <dbReference type="EMBL" id="DAE24021.1"/>
    </source>
</evidence>
<proteinExistence type="predicted"/>
<sequence>MFLRKKEEKIEMVDIYKEMAKRLKQEERKAKFKKVARNVGAWVYTHQSLLMVTIPVIGCVANNLFQTHRINMENAMKQCNEWDPKTGHYWAIKRPLKVKEALELEARYRNGENKGDILNSMRLLK</sequence>
<accession>A0A8S5QZ66</accession>
<protein>
    <submittedName>
        <fullName evidence="1">Uncharacterized protein</fullName>
    </submittedName>
</protein>
<name>A0A8S5QZ66_9CAUD</name>
<organism evidence="1">
    <name type="scientific">Siphoviridae sp. ctoiA13</name>
    <dbReference type="NCBI Taxonomy" id="2826462"/>
    <lineage>
        <taxon>Viruses</taxon>
        <taxon>Duplodnaviria</taxon>
        <taxon>Heunggongvirae</taxon>
        <taxon>Uroviricota</taxon>
        <taxon>Caudoviricetes</taxon>
    </lineage>
</organism>